<keyword evidence="1" id="KW-0472">Membrane</keyword>
<comment type="caution">
    <text evidence="2">The sequence shown here is derived from an EMBL/GenBank/DDBJ whole genome shotgun (WGS) entry which is preliminary data.</text>
</comment>
<reference evidence="2" key="1">
    <citation type="journal article" date="2015" name="Nature">
        <title>Complex archaea that bridge the gap between prokaryotes and eukaryotes.</title>
        <authorList>
            <person name="Spang A."/>
            <person name="Saw J.H."/>
            <person name="Jorgensen S.L."/>
            <person name="Zaremba-Niedzwiedzka K."/>
            <person name="Martijn J."/>
            <person name="Lind A.E."/>
            <person name="van Eijk R."/>
            <person name="Schleper C."/>
            <person name="Guy L."/>
            <person name="Ettema T.J."/>
        </authorList>
    </citation>
    <scope>NUCLEOTIDE SEQUENCE</scope>
</reference>
<organism evidence="2">
    <name type="scientific">marine sediment metagenome</name>
    <dbReference type="NCBI Taxonomy" id="412755"/>
    <lineage>
        <taxon>unclassified sequences</taxon>
        <taxon>metagenomes</taxon>
        <taxon>ecological metagenomes</taxon>
    </lineage>
</organism>
<feature type="transmembrane region" description="Helical" evidence="1">
    <location>
        <begin position="38"/>
        <end position="62"/>
    </location>
</feature>
<dbReference type="AlphaFoldDB" id="A0A0F9E6G8"/>
<feature type="non-terminal residue" evidence="2">
    <location>
        <position position="63"/>
    </location>
</feature>
<keyword evidence="1" id="KW-1133">Transmembrane helix</keyword>
<dbReference type="EMBL" id="LAZR01028705">
    <property type="protein sequence ID" value="KKL61796.1"/>
    <property type="molecule type" value="Genomic_DNA"/>
</dbReference>
<sequence length="63" mass="7018">MWGWIPSRRRSRRQRRDYWSRVSRGSDALPRSGGWRTLAAGAIVISILALAVWLAGAFGGAYA</sequence>
<protein>
    <submittedName>
        <fullName evidence="2">Uncharacterized protein</fullName>
    </submittedName>
</protein>
<name>A0A0F9E6G8_9ZZZZ</name>
<proteinExistence type="predicted"/>
<keyword evidence="1" id="KW-0812">Transmembrane</keyword>
<accession>A0A0F9E6G8</accession>
<gene>
    <name evidence="2" type="ORF">LCGC14_2191700</name>
</gene>
<evidence type="ECO:0000313" key="2">
    <source>
        <dbReference type="EMBL" id="KKL61796.1"/>
    </source>
</evidence>
<evidence type="ECO:0000256" key="1">
    <source>
        <dbReference type="SAM" id="Phobius"/>
    </source>
</evidence>